<dbReference type="InterPro" id="IPR011527">
    <property type="entry name" value="ABC1_TM_dom"/>
</dbReference>
<dbReference type="InterPro" id="IPR050173">
    <property type="entry name" value="ABC_transporter_C-like"/>
</dbReference>
<dbReference type="GO" id="GO:0140359">
    <property type="term" value="F:ABC-type transporter activity"/>
    <property type="evidence" value="ECO:0007669"/>
    <property type="project" value="InterPro"/>
</dbReference>
<dbReference type="Proteomes" id="UP000821853">
    <property type="component" value="Chromosome 1"/>
</dbReference>
<name>A0A9J6FA06_HAELO</name>
<evidence type="ECO:0000256" key="6">
    <source>
        <dbReference type="ARBA" id="ARBA00022840"/>
    </source>
</evidence>
<gene>
    <name evidence="11" type="ORF">HPB48_006182</name>
</gene>
<evidence type="ECO:0000256" key="7">
    <source>
        <dbReference type="ARBA" id="ARBA00022989"/>
    </source>
</evidence>
<accession>A0A9J6FA06</accession>
<reference evidence="11 12" key="1">
    <citation type="journal article" date="2020" name="Cell">
        <title>Large-Scale Comparative Analyses of Tick Genomes Elucidate Their Genetic Diversity and Vector Capacities.</title>
        <authorList>
            <consortium name="Tick Genome and Microbiome Consortium (TIGMIC)"/>
            <person name="Jia N."/>
            <person name="Wang J."/>
            <person name="Shi W."/>
            <person name="Du L."/>
            <person name="Sun Y."/>
            <person name="Zhan W."/>
            <person name="Jiang J.F."/>
            <person name="Wang Q."/>
            <person name="Zhang B."/>
            <person name="Ji P."/>
            <person name="Bell-Sakyi L."/>
            <person name="Cui X.M."/>
            <person name="Yuan T.T."/>
            <person name="Jiang B.G."/>
            <person name="Yang W.F."/>
            <person name="Lam T.T."/>
            <person name="Chang Q.C."/>
            <person name="Ding S.J."/>
            <person name="Wang X.J."/>
            <person name="Zhu J.G."/>
            <person name="Ruan X.D."/>
            <person name="Zhao L."/>
            <person name="Wei J.T."/>
            <person name="Ye R.Z."/>
            <person name="Que T.C."/>
            <person name="Du C.H."/>
            <person name="Zhou Y.H."/>
            <person name="Cheng J.X."/>
            <person name="Dai P.F."/>
            <person name="Guo W.B."/>
            <person name="Han X.H."/>
            <person name="Huang E.J."/>
            <person name="Li L.F."/>
            <person name="Wei W."/>
            <person name="Gao Y.C."/>
            <person name="Liu J.Z."/>
            <person name="Shao H.Z."/>
            <person name="Wang X."/>
            <person name="Wang C.C."/>
            <person name="Yang T.C."/>
            <person name="Huo Q.B."/>
            <person name="Li W."/>
            <person name="Chen H.Y."/>
            <person name="Chen S.E."/>
            <person name="Zhou L.G."/>
            <person name="Ni X.B."/>
            <person name="Tian J.H."/>
            <person name="Sheng Y."/>
            <person name="Liu T."/>
            <person name="Pan Y.S."/>
            <person name="Xia L.Y."/>
            <person name="Li J."/>
            <person name="Zhao F."/>
            <person name="Cao W.C."/>
        </authorList>
    </citation>
    <scope>NUCLEOTIDE SEQUENCE [LARGE SCALE GENOMIC DNA]</scope>
    <source>
        <strain evidence="11">HaeL-2018</strain>
    </source>
</reference>
<dbReference type="PANTHER" id="PTHR24223">
    <property type="entry name" value="ATP-BINDING CASSETTE SUB-FAMILY C"/>
    <property type="match status" value="1"/>
</dbReference>
<keyword evidence="4" id="KW-0677">Repeat</keyword>
<evidence type="ECO:0000256" key="5">
    <source>
        <dbReference type="ARBA" id="ARBA00022741"/>
    </source>
</evidence>
<keyword evidence="12" id="KW-1185">Reference proteome</keyword>
<dbReference type="SUPFAM" id="SSF90123">
    <property type="entry name" value="ABC transporter transmembrane region"/>
    <property type="match status" value="1"/>
</dbReference>
<dbReference type="InterPro" id="IPR036640">
    <property type="entry name" value="ABC1_TM_sf"/>
</dbReference>
<keyword evidence="3 9" id="KW-0812">Transmembrane</keyword>
<organism evidence="11 12">
    <name type="scientific">Haemaphysalis longicornis</name>
    <name type="common">Bush tick</name>
    <dbReference type="NCBI Taxonomy" id="44386"/>
    <lineage>
        <taxon>Eukaryota</taxon>
        <taxon>Metazoa</taxon>
        <taxon>Ecdysozoa</taxon>
        <taxon>Arthropoda</taxon>
        <taxon>Chelicerata</taxon>
        <taxon>Arachnida</taxon>
        <taxon>Acari</taxon>
        <taxon>Parasitiformes</taxon>
        <taxon>Ixodida</taxon>
        <taxon>Ixodoidea</taxon>
        <taxon>Ixodidae</taxon>
        <taxon>Haemaphysalinae</taxon>
        <taxon>Haemaphysalis</taxon>
    </lineage>
</organism>
<proteinExistence type="predicted"/>
<keyword evidence="8 9" id="KW-0472">Membrane</keyword>
<keyword evidence="5" id="KW-0547">Nucleotide-binding</keyword>
<dbReference type="PROSITE" id="PS50929">
    <property type="entry name" value="ABC_TM1F"/>
    <property type="match status" value="1"/>
</dbReference>
<comment type="caution">
    <text evidence="11">The sequence shown here is derived from an EMBL/GenBank/DDBJ whole genome shotgun (WGS) entry which is preliminary data.</text>
</comment>
<dbReference type="GO" id="GO:0016020">
    <property type="term" value="C:membrane"/>
    <property type="evidence" value="ECO:0007669"/>
    <property type="project" value="InterPro"/>
</dbReference>
<dbReference type="AlphaFoldDB" id="A0A9J6FA06"/>
<feature type="transmembrane region" description="Helical" evidence="9">
    <location>
        <begin position="84"/>
        <end position="105"/>
    </location>
</feature>
<evidence type="ECO:0000256" key="4">
    <source>
        <dbReference type="ARBA" id="ARBA00022737"/>
    </source>
</evidence>
<dbReference type="VEuPathDB" id="VectorBase:HLOH_061435"/>
<evidence type="ECO:0000256" key="8">
    <source>
        <dbReference type="ARBA" id="ARBA00023136"/>
    </source>
</evidence>
<dbReference type="Gene3D" id="1.20.1560.10">
    <property type="entry name" value="ABC transporter type 1, transmembrane domain"/>
    <property type="match status" value="1"/>
</dbReference>
<sequence length="119" mass="12426">MSGGVLLAATARRLSRSLHGAMLGGVLWSPVSFFDASPRGRLLNRFTADLDYVDSEVFVAGKQSIQGVLLAAAKVVVVGTQSPAVVVITVVVVCLAACGIVSFLCSPSRVNESWTCENS</sequence>
<evidence type="ECO:0000313" key="11">
    <source>
        <dbReference type="EMBL" id="KAH9359765.1"/>
    </source>
</evidence>
<dbReference type="PANTHER" id="PTHR24223:SF443">
    <property type="entry name" value="MULTIDRUG-RESISTANCE LIKE PROTEIN 1, ISOFORM I"/>
    <property type="match status" value="1"/>
</dbReference>
<evidence type="ECO:0000259" key="10">
    <source>
        <dbReference type="PROSITE" id="PS50929"/>
    </source>
</evidence>
<keyword evidence="6" id="KW-0067">ATP-binding</keyword>
<feature type="domain" description="ABC transmembrane type-1" evidence="10">
    <location>
        <begin position="1"/>
        <end position="97"/>
    </location>
</feature>
<dbReference type="GO" id="GO:0005524">
    <property type="term" value="F:ATP binding"/>
    <property type="evidence" value="ECO:0007669"/>
    <property type="project" value="UniProtKB-KW"/>
</dbReference>
<evidence type="ECO:0000256" key="3">
    <source>
        <dbReference type="ARBA" id="ARBA00022692"/>
    </source>
</evidence>
<evidence type="ECO:0000256" key="2">
    <source>
        <dbReference type="ARBA" id="ARBA00022448"/>
    </source>
</evidence>
<comment type="subcellular location">
    <subcellularLocation>
        <location evidence="1">Endomembrane system</location>
        <topology evidence="1">Multi-pass membrane protein</topology>
    </subcellularLocation>
</comment>
<keyword evidence="2" id="KW-0813">Transport</keyword>
<protein>
    <recommendedName>
        <fullName evidence="10">ABC transmembrane type-1 domain-containing protein</fullName>
    </recommendedName>
</protein>
<dbReference type="Pfam" id="PF00664">
    <property type="entry name" value="ABC_membrane"/>
    <property type="match status" value="1"/>
</dbReference>
<dbReference type="EMBL" id="JABSTR010000001">
    <property type="protein sequence ID" value="KAH9359765.1"/>
    <property type="molecule type" value="Genomic_DNA"/>
</dbReference>
<dbReference type="OrthoDB" id="6508552at2759"/>
<keyword evidence="7 9" id="KW-1133">Transmembrane helix</keyword>
<evidence type="ECO:0000313" key="12">
    <source>
        <dbReference type="Proteomes" id="UP000821853"/>
    </source>
</evidence>
<evidence type="ECO:0000256" key="1">
    <source>
        <dbReference type="ARBA" id="ARBA00004127"/>
    </source>
</evidence>
<evidence type="ECO:0000256" key="9">
    <source>
        <dbReference type="SAM" id="Phobius"/>
    </source>
</evidence>
<dbReference type="GO" id="GO:0012505">
    <property type="term" value="C:endomembrane system"/>
    <property type="evidence" value="ECO:0007669"/>
    <property type="project" value="UniProtKB-SubCell"/>
</dbReference>